<dbReference type="eggNOG" id="ENOG50338GD">
    <property type="taxonomic scope" value="Bacteria"/>
</dbReference>
<accession>L7VUZ9</accession>
<keyword evidence="1" id="KW-0472">Membrane</keyword>
<reference evidence="2 3" key="1">
    <citation type="journal article" date="2013" name="Genome Announc.">
        <title>Complete genome sequence of Clostridium stercorarium subsp. stercorarium strain DSM 8532, a thermophilic degrader of plant cell wall fibers.</title>
        <authorList>
            <person name="Poehlein A."/>
            <person name="Zverlov V.V."/>
            <person name="Daniel R."/>
            <person name="Schwarz W.H."/>
            <person name="Liebl W."/>
        </authorList>
    </citation>
    <scope>NUCLEOTIDE SEQUENCE [LARGE SCALE GENOMIC DNA]</scope>
    <source>
        <strain evidence="3">ATCC 35414 / DSM 8532 / NCIMB 11754</strain>
    </source>
</reference>
<dbReference type="KEGG" id="css:Cst_c24480"/>
<dbReference type="PATRIC" id="fig|1121335.3.peg.2456"/>
<dbReference type="AlphaFoldDB" id="L7VUZ9"/>
<feature type="transmembrane region" description="Helical" evidence="1">
    <location>
        <begin position="105"/>
        <end position="125"/>
    </location>
</feature>
<sequence>MYFLGGVVVTVGGFGYFVTLAIVGAVFMAIVAVAFYVFFAFTLYRLAQKRNMEMPWLAWIPIAQMYVIGKMVKSVRISNFEIPALEIVLPVAMLAYLLFNGIPVLGLIITLAYFALILLSLYNLYRQYVPENAVVYTILSIFVVPVPFLFMKLAKTEPVNIQ</sequence>
<feature type="transmembrane region" description="Helical" evidence="1">
    <location>
        <begin position="80"/>
        <end position="99"/>
    </location>
</feature>
<name>L7VUZ9_THES1</name>
<feature type="transmembrane region" description="Helical" evidence="1">
    <location>
        <begin position="20"/>
        <end position="44"/>
    </location>
</feature>
<organism evidence="2 3">
    <name type="scientific">Thermoclostridium stercorarium (strain ATCC 35414 / DSM 8532 / NCIMB 11754)</name>
    <name type="common">Clostridium stercorarium</name>
    <dbReference type="NCBI Taxonomy" id="1121335"/>
    <lineage>
        <taxon>Bacteria</taxon>
        <taxon>Bacillati</taxon>
        <taxon>Bacillota</taxon>
        <taxon>Clostridia</taxon>
        <taxon>Eubacteriales</taxon>
        <taxon>Oscillospiraceae</taxon>
        <taxon>Thermoclostridium</taxon>
    </lineage>
</organism>
<keyword evidence="1" id="KW-1133">Transmembrane helix</keyword>
<keyword evidence="3" id="KW-1185">Reference proteome</keyword>
<evidence type="ECO:0000256" key="1">
    <source>
        <dbReference type="SAM" id="Phobius"/>
    </source>
</evidence>
<dbReference type="EMBL" id="CP004044">
    <property type="protein sequence ID" value="AGC69408.1"/>
    <property type="molecule type" value="Genomic_DNA"/>
</dbReference>
<evidence type="ECO:0000313" key="2">
    <source>
        <dbReference type="EMBL" id="AGC69408.1"/>
    </source>
</evidence>
<feature type="transmembrane region" description="Helical" evidence="1">
    <location>
        <begin position="132"/>
        <end position="150"/>
    </location>
</feature>
<dbReference type="Proteomes" id="UP000011220">
    <property type="component" value="Chromosome"/>
</dbReference>
<evidence type="ECO:0000313" key="3">
    <source>
        <dbReference type="Proteomes" id="UP000011220"/>
    </source>
</evidence>
<proteinExistence type="predicted"/>
<protein>
    <submittedName>
        <fullName evidence="2">Uncharacterized protein</fullName>
    </submittedName>
</protein>
<keyword evidence="1" id="KW-0812">Transmembrane</keyword>
<gene>
    <name evidence="2" type="ordered locus">Cst_c24480</name>
</gene>